<evidence type="ECO:0000313" key="3">
    <source>
        <dbReference type="WBParaSite" id="SVE_1832000.1"/>
    </source>
</evidence>
<protein>
    <submittedName>
        <fullName evidence="3">Uncharacterized protein</fullName>
    </submittedName>
</protein>
<sequence length="383" mass="44231">MKRMFNFNREPVPPLPIIPVTIHDGRRSRNNKLKKNGLFTSSKYSKFLIRNLPEEDQREARQRLSEFIRQPIDGIDQRVCSNQSGDSDRLSEFVERTRDFSYRGRGVFQEPKNSYKEKSRNTHLPQDAEISRSEKSICPEGFVIPKVPVDKRISTGKRRHPLFRSEENELNLRERAILENDSVLPKKSVRFSDSSSDTSANLFPKRTDNTRKRESFLRDSTNDSSTSDLFCSEISPVTKMLEKQRKMLNNDPIRSAEPKKKKKREWRPEMLESFATNLSEGLPPLTLNSRTPMTYNDALKSTVKMIFTNIEQPDSKSASARRVSDSKMTTTLNSIFEMASPFVNSDITVSQSRLEDTLNLNFNNEQPEGLDNLSFEFEDSFHA</sequence>
<evidence type="ECO:0000256" key="1">
    <source>
        <dbReference type="SAM" id="MobiDB-lite"/>
    </source>
</evidence>
<evidence type="ECO:0000313" key="2">
    <source>
        <dbReference type="Proteomes" id="UP000035680"/>
    </source>
</evidence>
<dbReference type="AlphaFoldDB" id="A0A0K0G0T4"/>
<reference evidence="2" key="1">
    <citation type="submission" date="2014-07" db="EMBL/GenBank/DDBJ databases">
        <authorList>
            <person name="Martin A.A"/>
            <person name="De Silva N."/>
        </authorList>
    </citation>
    <scope>NUCLEOTIDE SEQUENCE</scope>
</reference>
<name>A0A0K0G0T4_STRVS</name>
<dbReference type="Proteomes" id="UP000035680">
    <property type="component" value="Unassembled WGS sequence"/>
</dbReference>
<proteinExistence type="predicted"/>
<feature type="region of interest" description="Disordered" evidence="1">
    <location>
        <begin position="189"/>
        <end position="223"/>
    </location>
</feature>
<feature type="region of interest" description="Disordered" evidence="1">
    <location>
        <begin position="109"/>
        <end position="131"/>
    </location>
</feature>
<dbReference type="WBParaSite" id="SVE_1832000.1">
    <property type="protein sequence ID" value="SVE_1832000.1"/>
    <property type="gene ID" value="SVE_1832000"/>
</dbReference>
<accession>A0A0K0G0T4</accession>
<feature type="compositionally biased region" description="Basic and acidic residues" evidence="1">
    <location>
        <begin position="205"/>
        <end position="221"/>
    </location>
</feature>
<organism evidence="2 3">
    <name type="scientific">Strongyloides venezuelensis</name>
    <name type="common">Threadworm</name>
    <dbReference type="NCBI Taxonomy" id="75913"/>
    <lineage>
        <taxon>Eukaryota</taxon>
        <taxon>Metazoa</taxon>
        <taxon>Ecdysozoa</taxon>
        <taxon>Nematoda</taxon>
        <taxon>Chromadorea</taxon>
        <taxon>Rhabditida</taxon>
        <taxon>Tylenchina</taxon>
        <taxon>Panagrolaimomorpha</taxon>
        <taxon>Strongyloidoidea</taxon>
        <taxon>Strongyloididae</taxon>
        <taxon>Strongyloides</taxon>
    </lineage>
</organism>
<keyword evidence="2" id="KW-1185">Reference proteome</keyword>
<reference evidence="3" key="2">
    <citation type="submission" date="2015-08" db="UniProtKB">
        <authorList>
            <consortium name="WormBaseParasite"/>
        </authorList>
    </citation>
    <scope>IDENTIFICATION</scope>
</reference>